<sequence>MLSQGSHGRDFGVDTAAIRRAYLDYHRLHGHAVIARASLVPREDPTTLFTGSGMQPLLPYLLGAPHPAGDRLVDSQTCLRAEDIDEVGDTRHTTFFEMLGNWSLGAYFKAEQIERLFTFLVDHLRLDPSRLYATAFAGAPRWRIPRDDESASLWVRLFATKGIVTPPVEAGDAERAAATGIGDAHVLFYDESQCWWSRSGPPSTMPEGEPGGPDSEVFYEFPQVPHDPSFGAHCHPHCDCGRFIEIGNSVFMQYLRTSDGFVELPRRNVDFGAGLERLAMAVTDTADMFQTDLLRPLVDAVTDWSGSRHGARRAEPDWSITRMPGVPGEHDTLTAARVIADHARAVVFLAADGVVPSNTAQGYVMRRFARRAIRQGLSLGIESDLLAGLVPVVVDAYCGAYPELATAGPEIQTTLGQEEALFRRTLSRGVREFGRLTATGGLTGDAVFTLFDTFGFPPELSVEEAGRTGVGVDGAWRERFTARMAEQKQRSKTASAGLFKGGLADHSEATTRLHTATHLLYKALRLVLGEHVVQRGSNITPERLRFDFSHPAKLTRGELDEVERIVNEQIDRDWPMVRRELPTATAFGEGALGAFGDRYGETVQVYTAGDPDGEWYSNEICGGPHVAHTGVLGRFQVVKEESSSSGVRRIRAVLR</sequence>
<proteinExistence type="inferred from homology"/>
<keyword evidence="4 14" id="KW-0436">Ligase</keyword>
<comment type="function">
    <text evidence="10">Catalyzes the attachment of alanine to tRNA(Ala) in a two-step reaction: alanine is first activated by ATP to form Ala-AMP and then transferred to the acceptor end of tRNA(Ala). Also edits incorrectly charged Ser-tRNA(Ala) and Gly-tRNA(Ala) via its editing domain.</text>
</comment>
<evidence type="ECO:0000256" key="8">
    <source>
        <dbReference type="ARBA" id="ARBA00022917"/>
    </source>
</evidence>
<dbReference type="PRINTS" id="PR00980">
    <property type="entry name" value="TRNASYNTHALA"/>
</dbReference>
<accession>A0A8J3QSA6</accession>
<evidence type="ECO:0000259" key="12">
    <source>
        <dbReference type="PROSITE" id="PS50860"/>
    </source>
</evidence>
<dbReference type="InterPro" id="IPR006195">
    <property type="entry name" value="aa-tRNA-synth_II"/>
</dbReference>
<dbReference type="PROSITE" id="PS50860">
    <property type="entry name" value="AA_TRNA_LIGASE_II_ALA"/>
    <property type="match status" value="1"/>
</dbReference>
<evidence type="ECO:0000256" key="2">
    <source>
        <dbReference type="ARBA" id="ARBA00013168"/>
    </source>
</evidence>
<dbReference type="InterPro" id="IPR002318">
    <property type="entry name" value="Ala-tRNA-lgiase_IIc"/>
</dbReference>
<dbReference type="GO" id="GO:0005524">
    <property type="term" value="F:ATP binding"/>
    <property type="evidence" value="ECO:0007669"/>
    <property type="project" value="UniProtKB-KW"/>
</dbReference>
<evidence type="ECO:0000259" key="13">
    <source>
        <dbReference type="PROSITE" id="PS50862"/>
    </source>
</evidence>
<dbReference type="SUPFAM" id="SSF55681">
    <property type="entry name" value="Class II aaRS and biotin synthetases"/>
    <property type="match status" value="1"/>
</dbReference>
<dbReference type="PANTHER" id="PTHR11777">
    <property type="entry name" value="ALANYL-TRNA SYNTHETASE"/>
    <property type="match status" value="1"/>
</dbReference>
<dbReference type="EC" id="6.1.1.7" evidence="2"/>
<name>A0A8J3QSA6_9ACTN</name>
<dbReference type="InterPro" id="IPR018163">
    <property type="entry name" value="Thr/Ala-tRNA-synth_IIc_edit"/>
</dbReference>
<feature type="domain" description="Alanyl-transfer RNA synthetases family profile" evidence="12">
    <location>
        <begin position="13"/>
        <end position="655"/>
    </location>
</feature>
<dbReference type="InterPro" id="IPR018165">
    <property type="entry name" value="Ala-tRNA-synth_IIc_core"/>
</dbReference>
<dbReference type="InterPro" id="IPR012947">
    <property type="entry name" value="tRNA_SAD"/>
</dbReference>
<keyword evidence="9" id="KW-0030">Aminoacyl-tRNA synthetase</keyword>
<keyword evidence="5" id="KW-0547">Nucleotide-binding</keyword>
<dbReference type="NCBIfam" id="NF002436">
    <property type="entry name" value="PRK01584.1"/>
    <property type="match status" value="1"/>
</dbReference>
<dbReference type="GO" id="GO:0005829">
    <property type="term" value="C:cytosol"/>
    <property type="evidence" value="ECO:0007669"/>
    <property type="project" value="TreeGrafter"/>
</dbReference>
<dbReference type="PROSITE" id="PS50862">
    <property type="entry name" value="AA_TRNA_LIGASE_II"/>
    <property type="match status" value="1"/>
</dbReference>
<evidence type="ECO:0000256" key="5">
    <source>
        <dbReference type="ARBA" id="ARBA00022741"/>
    </source>
</evidence>
<evidence type="ECO:0000313" key="14">
    <source>
        <dbReference type="EMBL" id="GIH15571.1"/>
    </source>
</evidence>
<keyword evidence="15" id="KW-1185">Reference proteome</keyword>
<dbReference type="GO" id="GO:0006419">
    <property type="term" value="P:alanyl-tRNA aminoacylation"/>
    <property type="evidence" value="ECO:0007669"/>
    <property type="project" value="InterPro"/>
</dbReference>
<feature type="domain" description="Aminoacyl-transfer RNA synthetases class-II family profile" evidence="13">
    <location>
        <begin position="71"/>
        <end position="296"/>
    </location>
</feature>
<evidence type="ECO:0000256" key="1">
    <source>
        <dbReference type="ARBA" id="ARBA00008226"/>
    </source>
</evidence>
<dbReference type="InterPro" id="IPR018164">
    <property type="entry name" value="Ala-tRNA-synth_IIc_N"/>
</dbReference>
<evidence type="ECO:0000256" key="3">
    <source>
        <dbReference type="ARBA" id="ARBA00022555"/>
    </source>
</evidence>
<organism evidence="14 15">
    <name type="scientific">Rugosimonospora africana</name>
    <dbReference type="NCBI Taxonomy" id="556532"/>
    <lineage>
        <taxon>Bacteria</taxon>
        <taxon>Bacillati</taxon>
        <taxon>Actinomycetota</taxon>
        <taxon>Actinomycetes</taxon>
        <taxon>Micromonosporales</taxon>
        <taxon>Micromonosporaceae</taxon>
        <taxon>Rugosimonospora</taxon>
    </lineage>
</organism>
<dbReference type="PANTHER" id="PTHR11777:SF9">
    <property type="entry name" value="ALANINE--TRNA LIGASE, CYTOPLASMIC"/>
    <property type="match status" value="1"/>
</dbReference>
<dbReference type="SUPFAM" id="SSF55186">
    <property type="entry name" value="ThrRS/AlaRS common domain"/>
    <property type="match status" value="1"/>
</dbReference>
<evidence type="ECO:0000256" key="11">
    <source>
        <dbReference type="ARBA" id="ARBA00048300"/>
    </source>
</evidence>
<dbReference type="InterPro" id="IPR050058">
    <property type="entry name" value="Ala-tRNA_ligase"/>
</dbReference>
<protein>
    <recommendedName>
        <fullName evidence="2">alanine--tRNA ligase</fullName>
        <ecNumber evidence="2">6.1.1.7</ecNumber>
    </recommendedName>
</protein>
<dbReference type="GO" id="GO:0000049">
    <property type="term" value="F:tRNA binding"/>
    <property type="evidence" value="ECO:0007669"/>
    <property type="project" value="UniProtKB-KW"/>
</dbReference>
<dbReference type="Gene3D" id="3.30.54.20">
    <property type="match status" value="1"/>
</dbReference>
<dbReference type="Gene3D" id="3.30.930.10">
    <property type="entry name" value="Bira Bifunctional Protein, Domain 2"/>
    <property type="match status" value="1"/>
</dbReference>
<dbReference type="AlphaFoldDB" id="A0A8J3QSA6"/>
<dbReference type="Gene3D" id="3.30.980.10">
    <property type="entry name" value="Threonyl-trna Synthetase, Chain A, domain 2"/>
    <property type="match status" value="1"/>
</dbReference>
<keyword evidence="8" id="KW-0648">Protein biosynthesis</keyword>
<comment type="similarity">
    <text evidence="1">Belongs to the class-II aminoacyl-tRNA synthetase family.</text>
</comment>
<evidence type="ECO:0000256" key="4">
    <source>
        <dbReference type="ARBA" id="ARBA00022598"/>
    </source>
</evidence>
<keyword evidence="3" id="KW-0820">tRNA-binding</keyword>
<dbReference type="GO" id="GO:0004813">
    <property type="term" value="F:alanine-tRNA ligase activity"/>
    <property type="evidence" value="ECO:0007669"/>
    <property type="project" value="UniProtKB-EC"/>
</dbReference>
<dbReference type="Proteomes" id="UP000642748">
    <property type="component" value="Unassembled WGS sequence"/>
</dbReference>
<evidence type="ECO:0000256" key="6">
    <source>
        <dbReference type="ARBA" id="ARBA00022840"/>
    </source>
</evidence>
<dbReference type="GO" id="GO:0002161">
    <property type="term" value="F:aminoacyl-tRNA deacylase activity"/>
    <property type="evidence" value="ECO:0007669"/>
    <property type="project" value="TreeGrafter"/>
</dbReference>
<comment type="caution">
    <text evidence="14">The sequence shown here is derived from an EMBL/GenBank/DDBJ whole genome shotgun (WGS) entry which is preliminary data.</text>
</comment>
<keyword evidence="6" id="KW-0067">ATP-binding</keyword>
<dbReference type="FunFam" id="3.30.980.10:FF:000004">
    <property type="entry name" value="Alanine--tRNA ligase, cytoplasmic"/>
    <property type="match status" value="1"/>
</dbReference>
<dbReference type="SMART" id="SM00863">
    <property type="entry name" value="tRNA_SAD"/>
    <property type="match status" value="1"/>
</dbReference>
<keyword evidence="7" id="KW-0694">RNA-binding</keyword>
<dbReference type="Pfam" id="PF07973">
    <property type="entry name" value="tRNA_SAD"/>
    <property type="match status" value="1"/>
</dbReference>
<reference evidence="14" key="1">
    <citation type="submission" date="2021-01" db="EMBL/GenBank/DDBJ databases">
        <title>Whole genome shotgun sequence of Rugosimonospora africana NBRC 104875.</title>
        <authorList>
            <person name="Komaki H."/>
            <person name="Tamura T."/>
        </authorList>
    </citation>
    <scope>NUCLEOTIDE SEQUENCE</scope>
    <source>
        <strain evidence="14">NBRC 104875</strain>
    </source>
</reference>
<evidence type="ECO:0000256" key="10">
    <source>
        <dbReference type="ARBA" id="ARBA00024779"/>
    </source>
</evidence>
<comment type="catalytic activity">
    <reaction evidence="11">
        <text>tRNA(Ala) + L-alanine + ATP = L-alanyl-tRNA(Ala) + AMP + diphosphate</text>
        <dbReference type="Rhea" id="RHEA:12540"/>
        <dbReference type="Rhea" id="RHEA-COMP:9657"/>
        <dbReference type="Rhea" id="RHEA-COMP:9923"/>
        <dbReference type="ChEBI" id="CHEBI:30616"/>
        <dbReference type="ChEBI" id="CHEBI:33019"/>
        <dbReference type="ChEBI" id="CHEBI:57972"/>
        <dbReference type="ChEBI" id="CHEBI:78442"/>
        <dbReference type="ChEBI" id="CHEBI:78497"/>
        <dbReference type="ChEBI" id="CHEBI:456215"/>
        <dbReference type="EC" id="6.1.1.7"/>
    </reaction>
</comment>
<dbReference type="Pfam" id="PF01411">
    <property type="entry name" value="tRNA-synt_2c"/>
    <property type="match status" value="1"/>
</dbReference>
<evidence type="ECO:0000256" key="7">
    <source>
        <dbReference type="ARBA" id="ARBA00022884"/>
    </source>
</evidence>
<evidence type="ECO:0000313" key="15">
    <source>
        <dbReference type="Proteomes" id="UP000642748"/>
    </source>
</evidence>
<dbReference type="SUPFAM" id="SSF101353">
    <property type="entry name" value="Putative anticodon-binding domain of alanyl-tRNA synthetase (AlaRS)"/>
    <property type="match status" value="1"/>
</dbReference>
<dbReference type="EMBL" id="BONZ01000035">
    <property type="protein sequence ID" value="GIH15571.1"/>
    <property type="molecule type" value="Genomic_DNA"/>
</dbReference>
<evidence type="ECO:0000256" key="9">
    <source>
        <dbReference type="ARBA" id="ARBA00023146"/>
    </source>
</evidence>
<dbReference type="InterPro" id="IPR045864">
    <property type="entry name" value="aa-tRNA-synth_II/BPL/LPL"/>
</dbReference>
<gene>
    <name evidence="14" type="primary">alaS_1</name>
    <name evidence="14" type="ORF">Raf01_37430</name>
</gene>
<dbReference type="CDD" id="cd00673">
    <property type="entry name" value="AlaRS_core"/>
    <property type="match status" value="1"/>
</dbReference>
<dbReference type="InterPro" id="IPR018162">
    <property type="entry name" value="Ala-tRNA-ligase_IIc_anticod-bd"/>
</dbReference>